<accession>A0ABY4MHR2</accession>
<dbReference type="Proteomes" id="UP000830115">
    <property type="component" value="Chromosome"/>
</dbReference>
<gene>
    <name evidence="2" type="ORF">K9S39_37970</name>
</gene>
<protein>
    <recommendedName>
        <fullName evidence="4">DUF4878 domain-containing protein</fullName>
    </recommendedName>
</protein>
<feature type="region of interest" description="Disordered" evidence="1">
    <location>
        <begin position="67"/>
        <end position="88"/>
    </location>
</feature>
<reference evidence="2" key="1">
    <citation type="submission" date="2021-10" db="EMBL/GenBank/DDBJ databases">
        <title>Streptomyces nigrumlapis sp.nov.,an antimicrobial producing actinobacterium isolated from Black Gobi rocks.</title>
        <authorList>
            <person name="Wen Y."/>
            <person name="Zhang W."/>
            <person name="Liu X.G."/>
        </authorList>
    </citation>
    <scope>NUCLEOTIDE SEQUENCE</scope>
    <source>
        <strain evidence="2">ST13-2-2</strain>
    </source>
</reference>
<sequence>MWWYLGAAAVLLAVAGGVTAYLLPGEEESEESRIKKVVADFALAVDRGNTHKMIGLLCLEEARGIADEDDGSGDDERDTHSKPIPIETSDVRIKGDVARVVVTRPAQKPTPVYLRKQKGTWKLCAPAGGSR</sequence>
<dbReference type="RefSeq" id="WP_248867811.1">
    <property type="nucleotide sequence ID" value="NZ_CP086322.1"/>
</dbReference>
<evidence type="ECO:0000313" key="2">
    <source>
        <dbReference type="EMBL" id="UQA96892.1"/>
    </source>
</evidence>
<dbReference type="EMBL" id="CP086322">
    <property type="protein sequence ID" value="UQA96892.1"/>
    <property type="molecule type" value="Genomic_DNA"/>
</dbReference>
<evidence type="ECO:0000313" key="3">
    <source>
        <dbReference type="Proteomes" id="UP000830115"/>
    </source>
</evidence>
<proteinExistence type="predicted"/>
<evidence type="ECO:0008006" key="4">
    <source>
        <dbReference type="Google" id="ProtNLM"/>
    </source>
</evidence>
<keyword evidence="3" id="KW-1185">Reference proteome</keyword>
<name>A0ABY4MHR2_9ACTN</name>
<feature type="compositionally biased region" description="Acidic residues" evidence="1">
    <location>
        <begin position="67"/>
        <end position="76"/>
    </location>
</feature>
<evidence type="ECO:0000256" key="1">
    <source>
        <dbReference type="SAM" id="MobiDB-lite"/>
    </source>
</evidence>
<organism evidence="2 3">
    <name type="scientific">Streptomyces halobius</name>
    <dbReference type="NCBI Taxonomy" id="2879846"/>
    <lineage>
        <taxon>Bacteria</taxon>
        <taxon>Bacillati</taxon>
        <taxon>Actinomycetota</taxon>
        <taxon>Actinomycetes</taxon>
        <taxon>Kitasatosporales</taxon>
        <taxon>Streptomycetaceae</taxon>
        <taxon>Streptomyces</taxon>
    </lineage>
</organism>